<dbReference type="Proteomes" id="UP000504607">
    <property type="component" value="Chromosome 10"/>
</dbReference>
<feature type="domain" description="K Homology" evidence="4">
    <location>
        <begin position="552"/>
        <end position="622"/>
    </location>
</feature>
<dbReference type="OrthoDB" id="752362at2759"/>
<keyword evidence="1" id="KW-0677">Repeat</keyword>
<sequence length="624" mass="67087">MVETGKRPRQQRDDDNDGKQRNKRAGNMERSGDGELVVYRILCPDGVIGSVIGKGGKVINSIRQETYAKIKVVDPFPGADKRVITIYCYVRDKDSVDVDEDSMEPLCPAQDALLKVHDAIVNALGNASDYDKRNKEEAHILVPASQAAIIIGKSGATIKRLRSKTKANIKVIPKDAHDVTHSCAMSHDNFVQITGDAEAVKKALFAVSSIMYKFSPKEEISLDTSVPELPPIIIPSDVTIYPAGSFFPAADAIVSPSRSVPSVIGATPSVPELHGYTDTASAWPVYPSALPVVSGYGGPSRSEDLVVRVLCPSDKIGRVIGKGGSTVKSMRQNSGARIDVDDTKDETEECLITITSTESTDDIKSAAIEAILLLQGKINDEDAEKVNIRLLVPSKVIGCLIGKSGSIISDMRKKTKAEIRISKGEKPKRAASSDELVEVTGEVGNLRDALVQIILRLREDALRDRNGSQNTHKDGSQNAPPVDPLYSSSLSVPPVLPSIPPVAPLSYDQRVETDRGFGVLSGSSLYGYGSLQAGENGYGSLSQYSSKSYGGLPPYIEMVIPANALAKVMGKGGTNIENIRKISGARIEIVDSKSSRYERIAQISGTPEQKRAAENLIQAFIMST</sequence>
<proteinExistence type="predicted"/>
<dbReference type="CDD" id="cd22462">
    <property type="entry name" value="KH-I_HEN4_like_rpt5"/>
    <property type="match status" value="1"/>
</dbReference>
<feature type="domain" description="K Homology" evidence="4">
    <location>
        <begin position="35"/>
        <end position="108"/>
    </location>
</feature>
<dbReference type="PANTHER" id="PTHR10288">
    <property type="entry name" value="KH DOMAIN CONTAINING RNA BINDING PROTEIN"/>
    <property type="match status" value="1"/>
</dbReference>
<feature type="region of interest" description="Disordered" evidence="3">
    <location>
        <begin position="1"/>
        <end position="29"/>
    </location>
</feature>
<keyword evidence="2" id="KW-0694">RNA-binding</keyword>
<dbReference type="Gene3D" id="3.30.1370.10">
    <property type="entry name" value="K Homology domain, type 1"/>
    <property type="match status" value="5"/>
</dbReference>
<dbReference type="GeneID" id="105053051"/>
<dbReference type="AlphaFoldDB" id="A0A6I9S2N5"/>
<evidence type="ECO:0000313" key="6">
    <source>
        <dbReference type="RefSeq" id="XP_010932359.1"/>
    </source>
</evidence>
<accession>A0A6I9S2N5</accession>
<evidence type="ECO:0000313" key="5">
    <source>
        <dbReference type="Proteomes" id="UP000504607"/>
    </source>
</evidence>
<feature type="domain" description="K Homology" evidence="4">
    <location>
        <begin position="384"/>
        <end position="458"/>
    </location>
</feature>
<feature type="region of interest" description="Disordered" evidence="3">
    <location>
        <begin position="464"/>
        <end position="487"/>
    </location>
</feature>
<reference evidence="6 7" key="1">
    <citation type="submission" date="2025-04" db="UniProtKB">
        <authorList>
            <consortium name="RefSeq"/>
        </authorList>
    </citation>
    <scope>IDENTIFICATION</scope>
</reference>
<gene>
    <name evidence="6 7" type="primary">LOC105053051</name>
</gene>
<organism evidence="5 6">
    <name type="scientific">Elaeis guineensis var. tenera</name>
    <name type="common">Oil palm</name>
    <dbReference type="NCBI Taxonomy" id="51953"/>
    <lineage>
        <taxon>Eukaryota</taxon>
        <taxon>Viridiplantae</taxon>
        <taxon>Streptophyta</taxon>
        <taxon>Embryophyta</taxon>
        <taxon>Tracheophyta</taxon>
        <taxon>Spermatophyta</taxon>
        <taxon>Magnoliopsida</taxon>
        <taxon>Liliopsida</taxon>
        <taxon>Arecaceae</taxon>
        <taxon>Arecoideae</taxon>
        <taxon>Cocoseae</taxon>
        <taxon>Elaeidinae</taxon>
        <taxon>Elaeis</taxon>
    </lineage>
</organism>
<protein>
    <submittedName>
        <fullName evidence="6 7">KH domain-containing protein At4g18375 isoform X1</fullName>
    </submittedName>
</protein>
<name>A0A6I9S2N5_ELAGV</name>
<dbReference type="InterPro" id="IPR004088">
    <property type="entry name" value="KH_dom_type_1"/>
</dbReference>
<dbReference type="InterPro" id="IPR004087">
    <property type="entry name" value="KH_dom"/>
</dbReference>
<dbReference type="KEGG" id="egu:105053051"/>
<dbReference type="SUPFAM" id="SSF54791">
    <property type="entry name" value="Eukaryotic type KH-domain (KH-domain type I)"/>
    <property type="match status" value="5"/>
</dbReference>
<dbReference type="CDD" id="cd22459">
    <property type="entry name" value="KH-I_PEPPER_rpt1_like"/>
    <property type="match status" value="2"/>
</dbReference>
<evidence type="ECO:0000259" key="4">
    <source>
        <dbReference type="SMART" id="SM00322"/>
    </source>
</evidence>
<feature type="domain" description="K Homology" evidence="4">
    <location>
        <begin position="134"/>
        <end position="212"/>
    </location>
</feature>
<evidence type="ECO:0000313" key="7">
    <source>
        <dbReference type="RefSeq" id="XP_029122824.1"/>
    </source>
</evidence>
<dbReference type="InterPro" id="IPR036612">
    <property type="entry name" value="KH_dom_type_1_sf"/>
</dbReference>
<keyword evidence="5" id="KW-1185">Reference proteome</keyword>
<feature type="compositionally biased region" description="Basic and acidic residues" evidence="3">
    <location>
        <begin position="464"/>
        <end position="475"/>
    </location>
</feature>
<dbReference type="GO" id="GO:0003723">
    <property type="term" value="F:RNA binding"/>
    <property type="evidence" value="ECO:0007669"/>
    <property type="project" value="UniProtKB-UniRule"/>
</dbReference>
<feature type="domain" description="K Homology" evidence="4">
    <location>
        <begin position="303"/>
        <end position="376"/>
    </location>
</feature>
<dbReference type="RefSeq" id="XP_029122824.1">
    <property type="nucleotide sequence ID" value="XM_029266991.1"/>
</dbReference>
<evidence type="ECO:0000256" key="1">
    <source>
        <dbReference type="ARBA" id="ARBA00022737"/>
    </source>
</evidence>
<dbReference type="RefSeq" id="XP_010932359.1">
    <property type="nucleotide sequence ID" value="XM_010934057.3"/>
</dbReference>
<dbReference type="SMART" id="SM00322">
    <property type="entry name" value="KH"/>
    <property type="match status" value="5"/>
</dbReference>
<evidence type="ECO:0000256" key="2">
    <source>
        <dbReference type="PROSITE-ProRule" id="PRU00117"/>
    </source>
</evidence>
<evidence type="ECO:0000256" key="3">
    <source>
        <dbReference type="SAM" id="MobiDB-lite"/>
    </source>
</evidence>
<dbReference type="Pfam" id="PF00013">
    <property type="entry name" value="KH_1"/>
    <property type="match status" value="5"/>
</dbReference>
<dbReference type="PROSITE" id="PS50084">
    <property type="entry name" value="KH_TYPE_1"/>
    <property type="match status" value="5"/>
</dbReference>